<accession>B0EC53</accession>
<gene>
    <name evidence="1" type="ORF">EDI_125470</name>
</gene>
<name>B0EC53_ENTDS</name>
<dbReference type="RefSeq" id="XP_001735888.1">
    <property type="nucleotide sequence ID" value="XM_001735836.1"/>
</dbReference>
<dbReference type="KEGG" id="edi:EDI_125470"/>
<reference evidence="2" key="1">
    <citation type="submission" date="2007-12" db="EMBL/GenBank/DDBJ databases">
        <title>Annotation of Entamoeba dispar SAW760.</title>
        <authorList>
            <person name="Lorenzi H."/>
            <person name="Inman J."/>
            <person name="Schobel S."/>
            <person name="Amedeo P."/>
            <person name="Caler E."/>
        </authorList>
    </citation>
    <scope>NUCLEOTIDE SEQUENCE [LARGE SCALE GENOMIC DNA]</scope>
    <source>
        <strain evidence="2">ATCC PRA-260 / SAW760</strain>
    </source>
</reference>
<dbReference type="eggNOG" id="ENOG502REX8">
    <property type="taxonomic scope" value="Eukaryota"/>
</dbReference>
<dbReference type="Proteomes" id="UP000008076">
    <property type="component" value="Unassembled WGS sequence"/>
</dbReference>
<organism evidence="2">
    <name type="scientific">Entamoeba dispar (strain ATCC PRA-260 / SAW760)</name>
    <dbReference type="NCBI Taxonomy" id="370354"/>
    <lineage>
        <taxon>Eukaryota</taxon>
        <taxon>Amoebozoa</taxon>
        <taxon>Evosea</taxon>
        <taxon>Archamoebae</taxon>
        <taxon>Mastigamoebida</taxon>
        <taxon>Entamoebidae</taxon>
        <taxon>Entamoeba</taxon>
    </lineage>
</organism>
<dbReference type="AlphaFoldDB" id="B0EC53"/>
<dbReference type="OMA" id="CYITILP"/>
<evidence type="ECO:0000313" key="2">
    <source>
        <dbReference type="Proteomes" id="UP000008076"/>
    </source>
</evidence>
<dbReference type="EMBL" id="DS548673">
    <property type="protein sequence ID" value="EDR27901.1"/>
    <property type="molecule type" value="Genomic_DNA"/>
</dbReference>
<evidence type="ECO:0000313" key="1">
    <source>
        <dbReference type="EMBL" id="EDR27901.1"/>
    </source>
</evidence>
<proteinExistence type="predicted"/>
<dbReference type="OrthoDB" id="29568at2759"/>
<dbReference type="GeneID" id="5880860"/>
<dbReference type="VEuPathDB" id="AmoebaDB:EDI_125470"/>
<sequence length="308" mass="34743">MLVLGLLLLVGCFAQHTVYYFKQSDLGAQHKRLRTSSEAEPEDSAVKYEFDTDRNLFEIPSSAFDYEGADQRMYCDPVEGPIIFNFNNEKSCYITILPDDDQDFVGYNTKISFKVGPSAVTHGVNIYTNTDKFLSNPVTVLYKEKSEDEVATGAFFLGGWYEDNGADYSRLIYYDISINLNYENSDENFSFDNFRPSTFGYDNGPTTTQETGSFKIAGICFSNPPKFNEPTKTNIQKFSFPLNFEEYYSCGSENYKLTLQGNDVYIQSIEVPDQSQSSSSNSDSNPTDDSTSYVVVSLLSLILLAFLF</sequence>
<protein>
    <submittedName>
        <fullName evidence="1">Uncharacterized protein</fullName>
    </submittedName>
</protein>
<keyword evidence="2" id="KW-1185">Reference proteome</keyword>